<accession>A0ABW0UQX5</accession>
<evidence type="ECO:0000313" key="2">
    <source>
        <dbReference type="EMBL" id="MFC5635952.1"/>
    </source>
</evidence>
<evidence type="ECO:0000259" key="1">
    <source>
        <dbReference type="PROSITE" id="PS50943"/>
    </source>
</evidence>
<dbReference type="InterPro" id="IPR001387">
    <property type="entry name" value="Cro/C1-type_HTH"/>
</dbReference>
<reference evidence="3" key="1">
    <citation type="journal article" date="2019" name="Int. J. Syst. Evol. Microbiol.">
        <title>The Global Catalogue of Microorganisms (GCM) 10K type strain sequencing project: providing services to taxonomists for standard genome sequencing and annotation.</title>
        <authorList>
            <consortium name="The Broad Institute Genomics Platform"/>
            <consortium name="The Broad Institute Genome Sequencing Center for Infectious Disease"/>
            <person name="Wu L."/>
            <person name="Ma J."/>
        </authorList>
    </citation>
    <scope>NUCLEOTIDE SEQUENCE [LARGE SCALE GENOMIC DNA]</scope>
    <source>
        <strain evidence="3">CGMCC 4.7248</strain>
    </source>
</reference>
<dbReference type="CDD" id="cd00093">
    <property type="entry name" value="HTH_XRE"/>
    <property type="match status" value="1"/>
</dbReference>
<dbReference type="RefSeq" id="WP_381023010.1">
    <property type="nucleotide sequence ID" value="NZ_JBHSNY010000006.1"/>
</dbReference>
<dbReference type="SMART" id="SM00530">
    <property type="entry name" value="HTH_XRE"/>
    <property type="match status" value="1"/>
</dbReference>
<gene>
    <name evidence="2" type="ORF">ACFPZJ_19560</name>
</gene>
<dbReference type="Gene3D" id="3.30.450.180">
    <property type="match status" value="1"/>
</dbReference>
<dbReference type="PROSITE" id="PS50943">
    <property type="entry name" value="HTH_CROC1"/>
    <property type="match status" value="1"/>
</dbReference>
<dbReference type="Pfam" id="PF17765">
    <property type="entry name" value="MLTR_LBD"/>
    <property type="match status" value="1"/>
</dbReference>
<dbReference type="Pfam" id="PF13560">
    <property type="entry name" value="HTH_31"/>
    <property type="match status" value="1"/>
</dbReference>
<sequence>MIDRERRDADATTRQRTASALAATKPADLKFAELGSFLAARRAEVTPEQVGLPGGGSRRLTGLRREEVAMLAGIGASWYAWIEQGRAKNVSPEILGAIAHVLQLDEAQCLYVMRLAGYAAPRRPRAAAESDQRLHRSIVAGYLPNPAYFIDRYWDITAANSTAVRLLGIDEPHPNYLEMLFLDRRARDRFPMWERDAAEAVARFRSQSGEFLGDPRLAALVGYLRECSPVFADLWERHRISDGSSTSQVLRHPELGQVAFTQVGLDLAVRPGMQLVLLSPQSGGTADRIAHWAREAEPALAAAGLRASA</sequence>
<feature type="domain" description="HTH cro/C1-type" evidence="1">
    <location>
        <begin position="62"/>
        <end position="109"/>
    </location>
</feature>
<dbReference type="EMBL" id="JBHSNY010000006">
    <property type="protein sequence ID" value="MFC5635952.1"/>
    <property type="molecule type" value="Genomic_DNA"/>
</dbReference>
<dbReference type="InterPro" id="IPR041413">
    <property type="entry name" value="MLTR_LBD"/>
</dbReference>
<dbReference type="PANTHER" id="PTHR35010:SF3">
    <property type="entry name" value="BLL4873 PROTEIN"/>
    <property type="match status" value="1"/>
</dbReference>
<comment type="caution">
    <text evidence="2">The sequence shown here is derived from an EMBL/GenBank/DDBJ whole genome shotgun (WGS) entry which is preliminary data.</text>
</comment>
<dbReference type="SUPFAM" id="SSF47413">
    <property type="entry name" value="lambda repressor-like DNA-binding domains"/>
    <property type="match status" value="1"/>
</dbReference>
<dbReference type="Proteomes" id="UP001596154">
    <property type="component" value="Unassembled WGS sequence"/>
</dbReference>
<evidence type="ECO:0000313" key="3">
    <source>
        <dbReference type="Proteomes" id="UP001596154"/>
    </source>
</evidence>
<proteinExistence type="predicted"/>
<dbReference type="InterPro" id="IPR010982">
    <property type="entry name" value="Lambda_DNA-bd_dom_sf"/>
</dbReference>
<dbReference type="Gene3D" id="1.10.260.40">
    <property type="entry name" value="lambda repressor-like DNA-binding domains"/>
    <property type="match status" value="1"/>
</dbReference>
<name>A0ABW0UQX5_9ACTN</name>
<organism evidence="2 3">
    <name type="scientific">Streptomyces bullii</name>
    <dbReference type="NCBI Taxonomy" id="349910"/>
    <lineage>
        <taxon>Bacteria</taxon>
        <taxon>Bacillati</taxon>
        <taxon>Actinomycetota</taxon>
        <taxon>Actinomycetes</taxon>
        <taxon>Kitasatosporales</taxon>
        <taxon>Streptomycetaceae</taxon>
        <taxon>Streptomyces</taxon>
    </lineage>
</organism>
<protein>
    <submittedName>
        <fullName evidence="2">Helix-turn-helix transcriptional regulator</fullName>
    </submittedName>
</protein>
<dbReference type="PANTHER" id="PTHR35010">
    <property type="entry name" value="BLL4672 PROTEIN-RELATED"/>
    <property type="match status" value="1"/>
</dbReference>
<keyword evidence="3" id="KW-1185">Reference proteome</keyword>